<comment type="caution">
    <text evidence="2">The sequence shown here is derived from an EMBL/GenBank/DDBJ whole genome shotgun (WGS) entry which is preliminary data.</text>
</comment>
<dbReference type="Proteomes" id="UP000614601">
    <property type="component" value="Unassembled WGS sequence"/>
</dbReference>
<dbReference type="EMBL" id="CAJFDH010000003">
    <property type="protein sequence ID" value="CAD5215658.1"/>
    <property type="molecule type" value="Genomic_DNA"/>
</dbReference>
<dbReference type="EMBL" id="CAJFCW020000003">
    <property type="protein sequence ID" value="CAG9104518.1"/>
    <property type="molecule type" value="Genomic_DNA"/>
</dbReference>
<feature type="compositionally biased region" description="Basic and acidic residues" evidence="1">
    <location>
        <begin position="79"/>
        <end position="90"/>
    </location>
</feature>
<gene>
    <name evidence="2" type="ORF">BOKJ2_LOCUS6203</name>
</gene>
<evidence type="ECO:0000313" key="2">
    <source>
        <dbReference type="EMBL" id="CAD5215658.1"/>
    </source>
</evidence>
<feature type="region of interest" description="Disordered" evidence="1">
    <location>
        <begin position="74"/>
        <end position="144"/>
    </location>
</feature>
<dbReference type="Proteomes" id="UP000783686">
    <property type="component" value="Unassembled WGS sequence"/>
</dbReference>
<feature type="compositionally biased region" description="Polar residues" evidence="1">
    <location>
        <begin position="120"/>
        <end position="136"/>
    </location>
</feature>
<keyword evidence="3" id="KW-1185">Reference proteome</keyword>
<reference evidence="2" key="1">
    <citation type="submission" date="2020-09" db="EMBL/GenBank/DDBJ databases">
        <authorList>
            <person name="Kikuchi T."/>
        </authorList>
    </citation>
    <scope>NUCLEOTIDE SEQUENCE</scope>
    <source>
        <strain evidence="2">SH1</strain>
    </source>
</reference>
<proteinExistence type="predicted"/>
<protein>
    <submittedName>
        <fullName evidence="2">Uncharacterized protein</fullName>
    </submittedName>
</protein>
<organism evidence="2 3">
    <name type="scientific">Bursaphelenchus okinawaensis</name>
    <dbReference type="NCBI Taxonomy" id="465554"/>
    <lineage>
        <taxon>Eukaryota</taxon>
        <taxon>Metazoa</taxon>
        <taxon>Ecdysozoa</taxon>
        <taxon>Nematoda</taxon>
        <taxon>Chromadorea</taxon>
        <taxon>Rhabditida</taxon>
        <taxon>Tylenchina</taxon>
        <taxon>Tylenchomorpha</taxon>
        <taxon>Aphelenchoidea</taxon>
        <taxon>Aphelenchoididae</taxon>
        <taxon>Bursaphelenchus</taxon>
    </lineage>
</organism>
<dbReference type="AlphaFoldDB" id="A0A811KJZ1"/>
<dbReference type="OrthoDB" id="5866528at2759"/>
<name>A0A811KJZ1_9BILA</name>
<accession>A0A811KJZ1</accession>
<evidence type="ECO:0000313" key="3">
    <source>
        <dbReference type="Proteomes" id="UP000614601"/>
    </source>
</evidence>
<evidence type="ECO:0000256" key="1">
    <source>
        <dbReference type="SAM" id="MobiDB-lite"/>
    </source>
</evidence>
<sequence length="167" mass="19070">MDDDEMHATVSTIFHASNTFQRSRGQNSALILSWLDTLHLNPRTHRFHFVKDEENNVWLLNRQQTTCKCCQNVSLPTSKEPRYTQETPRETKHHQKSASDPRHPQPPLIKFKKTKKSSKVITQQPLPSSIPKNASSPPAKKVKKEESNCCRDCCSECANICSNILSN</sequence>